<dbReference type="PANTHER" id="PTHR15228">
    <property type="entry name" value="SPERMATHECAL PHYSIOLOGY VARIANT"/>
    <property type="match status" value="1"/>
</dbReference>
<proteinExistence type="predicted"/>
<feature type="compositionally biased region" description="Low complexity" evidence="5">
    <location>
        <begin position="543"/>
        <end position="563"/>
    </location>
</feature>
<keyword evidence="2" id="KW-0863">Zinc-finger</keyword>
<sequence length="1045" mass="115885">MWLKSHLLLVAHLFICSPGHLLLTWSTAVMVAQISYEVIASTVNVHTPMDETKTISVMGPDEVNEILRQHDSGMDVALQRAKVWSKYLKDIIYYIDKKAQLEYLDPIMHEAVFTKMRPTCVSLAGHVYVHVCVCEHFYLCVYLNECNLIRLAQTTKSTIVEDALLPLQSVYCLLLNMDSDYAASCQKTQAQLQTDKFIRPLATRRAEHDKIRKSIKESWNREVKKMQESISNLRKAQSLFYKSKQENEKAREMANKAETEMNIQGSSSTISTKVDKRKKIVEDTMNRACETEISYRAHVDETNAKNKELDKIKVTKTFGDILCLSGPVKPSETVVMADAGVGSVAPMLVACKKHSLHSQSGWHWEGHPAVETLPNQIRSEPGAAYQFSVKPSNPYQHGKQTLNDDDNIYGDLLSKVYEQILLCDETIKNVTVEYFDLLHNMTASVPLQFKRLSESSKQYTPASKYAEFVRRLPSNGTHQTEEELFVFKPYIPTTKSSDDKKTYLTNSPSYSSEAPSQEGSPSCYDISDGTHGNSGSRGVNMKDWSSGDLASDSDSSPSAESSPPVSPRGPIALQTSNVNSLEDLVHGDGEDSEYSQTKSQKVSDSTSSIKSTFFGKHCHTFGIKLEDHLKTFNTDVPLIIKKCLGEIERKGITIKGIYRVSGVKSKVENLCMQFEADPDGVDLEQQHPNVITSVLKMYLRQLPEPLLTFDAYGGFIQTAKEINAGTISGEKIIEKLKELIGQLPPANSKTTSLLISHLQQVSTESDENQMNASNLGIVFGPTLLRPYEGTPLSSLVDTYYQTMSVELLIKHADELFGEKTETVIIPSQESKIVVAAVVVVLVPGTTAKEKHERVPSTKSSKKSGGSQEESPTLEQLASESFAVSSALPVSVADNASTTTTTIITTSTTTTTTTTINNTITTTTTTTSTSPLAQTTTITTTTSHDPISSAWVGRFDWGLVNQMATPDSNLIWQSFYSWIPFLTPTTLYVYLSPLCRKHLEQVSSPRITCSFDSPLPRVIVSASLTHQICLRDTSKVVSDHYFPFSD</sequence>
<dbReference type="STRING" id="37653.A0A0L8HP92"/>
<feature type="region of interest" description="Disordered" evidence="5">
    <location>
        <begin position="497"/>
        <end position="573"/>
    </location>
</feature>
<dbReference type="EMBL" id="KQ417621">
    <property type="protein sequence ID" value="KOF91037.1"/>
    <property type="molecule type" value="Genomic_DNA"/>
</dbReference>
<feature type="region of interest" description="Disordered" evidence="5">
    <location>
        <begin position="847"/>
        <end position="877"/>
    </location>
</feature>
<name>A0A0L8HP92_OCTBM</name>
<dbReference type="GO" id="GO:0007165">
    <property type="term" value="P:signal transduction"/>
    <property type="evidence" value="ECO:0007669"/>
    <property type="project" value="InterPro"/>
</dbReference>
<evidence type="ECO:0000256" key="3">
    <source>
        <dbReference type="ARBA" id="ARBA00023054"/>
    </source>
</evidence>
<dbReference type="GO" id="GO:0005096">
    <property type="term" value="F:GTPase activator activity"/>
    <property type="evidence" value="ECO:0007669"/>
    <property type="project" value="UniProtKB-KW"/>
</dbReference>
<dbReference type="SUPFAM" id="SSF103657">
    <property type="entry name" value="BAR/IMD domain-like"/>
    <property type="match status" value="1"/>
</dbReference>
<evidence type="ECO:0000256" key="1">
    <source>
        <dbReference type="ARBA" id="ARBA00022468"/>
    </source>
</evidence>
<dbReference type="InterPro" id="IPR008936">
    <property type="entry name" value="Rho_GTPase_activation_prot"/>
</dbReference>
<evidence type="ECO:0000256" key="5">
    <source>
        <dbReference type="SAM" id="MobiDB-lite"/>
    </source>
</evidence>
<dbReference type="Gene3D" id="1.20.1270.60">
    <property type="entry name" value="Arfaptin homology (AH) domain/BAR domain"/>
    <property type="match status" value="3"/>
</dbReference>
<dbReference type="Pfam" id="PF00620">
    <property type="entry name" value="RhoGAP"/>
    <property type="match status" value="1"/>
</dbReference>
<feature type="domain" description="Rho-GAP" evidence="7">
    <location>
        <begin position="623"/>
        <end position="816"/>
    </location>
</feature>
<dbReference type="InterPro" id="IPR054713">
    <property type="entry name" value="GMIP/FCHO2-like_FCH"/>
</dbReference>
<dbReference type="OrthoDB" id="79452at2759"/>
<reference evidence="8" key="1">
    <citation type="submission" date="2015-07" db="EMBL/GenBank/DDBJ databases">
        <title>MeaNS - Measles Nucleotide Surveillance Program.</title>
        <authorList>
            <person name="Tran T."/>
            <person name="Druce J."/>
        </authorList>
    </citation>
    <scope>NUCLEOTIDE SEQUENCE</scope>
    <source>
        <strain evidence="8">UCB-OBI-ISO-001</strain>
        <tissue evidence="8">Gonad</tissue>
    </source>
</reference>
<dbReference type="GO" id="GO:0051056">
    <property type="term" value="P:regulation of small GTPase mediated signal transduction"/>
    <property type="evidence" value="ECO:0007669"/>
    <property type="project" value="UniProtKB-ARBA"/>
</dbReference>
<dbReference type="InterPro" id="IPR051025">
    <property type="entry name" value="RhoGAP"/>
</dbReference>
<keyword evidence="3 4" id="KW-0175">Coiled coil</keyword>
<accession>A0A0L8HP92</accession>
<organism evidence="8">
    <name type="scientific">Octopus bimaculoides</name>
    <name type="common">California two-spotted octopus</name>
    <dbReference type="NCBI Taxonomy" id="37653"/>
    <lineage>
        <taxon>Eukaryota</taxon>
        <taxon>Metazoa</taxon>
        <taxon>Spiralia</taxon>
        <taxon>Lophotrochozoa</taxon>
        <taxon>Mollusca</taxon>
        <taxon>Cephalopoda</taxon>
        <taxon>Coleoidea</taxon>
        <taxon>Octopodiformes</taxon>
        <taxon>Octopoda</taxon>
        <taxon>Incirrata</taxon>
        <taxon>Octopodidae</taxon>
        <taxon>Octopus</taxon>
    </lineage>
</organism>
<protein>
    <recommendedName>
        <fullName evidence="7">Rho-GAP domain-containing protein</fullName>
    </recommendedName>
</protein>
<keyword evidence="6" id="KW-0732">Signal</keyword>
<feature type="region of interest" description="Disordered" evidence="5">
    <location>
        <begin position="583"/>
        <end position="602"/>
    </location>
</feature>
<feature type="compositionally biased region" description="Polar residues" evidence="5">
    <location>
        <begin position="503"/>
        <end position="520"/>
    </location>
</feature>
<keyword evidence="1" id="KW-0343">GTPase activation</keyword>
<feature type="compositionally biased region" description="Polar residues" evidence="5">
    <location>
        <begin position="867"/>
        <end position="877"/>
    </location>
</feature>
<dbReference type="SUPFAM" id="SSF48350">
    <property type="entry name" value="GTPase activation domain, GAP"/>
    <property type="match status" value="1"/>
</dbReference>
<dbReference type="PANTHER" id="PTHR15228:SF25">
    <property type="entry name" value="F-BAR DOMAIN-CONTAINING PROTEIN"/>
    <property type="match status" value="1"/>
</dbReference>
<evidence type="ECO:0000313" key="8">
    <source>
        <dbReference type="EMBL" id="KOF91037.1"/>
    </source>
</evidence>
<feature type="signal peptide" evidence="6">
    <location>
        <begin position="1"/>
        <end position="21"/>
    </location>
</feature>
<dbReference type="InterPro" id="IPR000198">
    <property type="entry name" value="RhoGAP_dom"/>
</dbReference>
<evidence type="ECO:0000256" key="4">
    <source>
        <dbReference type="SAM" id="Coils"/>
    </source>
</evidence>
<keyword evidence="2" id="KW-0479">Metal-binding</keyword>
<evidence type="ECO:0000259" key="7">
    <source>
        <dbReference type="PROSITE" id="PS50238"/>
    </source>
</evidence>
<dbReference type="PROSITE" id="PS50238">
    <property type="entry name" value="RHOGAP"/>
    <property type="match status" value="1"/>
</dbReference>
<dbReference type="GO" id="GO:0008270">
    <property type="term" value="F:zinc ion binding"/>
    <property type="evidence" value="ECO:0007669"/>
    <property type="project" value="UniProtKB-KW"/>
</dbReference>
<dbReference type="Pfam" id="PF22699">
    <property type="entry name" value="GMIP-like_FCH"/>
    <property type="match status" value="1"/>
</dbReference>
<gene>
    <name evidence="8" type="ORF">OCBIM_22009885mg</name>
</gene>
<dbReference type="AlphaFoldDB" id="A0A0L8HP92"/>
<feature type="compositionally biased region" description="Low complexity" evidence="5">
    <location>
        <begin position="856"/>
        <end position="866"/>
    </location>
</feature>
<dbReference type="Gene3D" id="1.10.555.10">
    <property type="entry name" value="Rho GTPase activation protein"/>
    <property type="match status" value="1"/>
</dbReference>
<feature type="coiled-coil region" evidence="4">
    <location>
        <begin position="216"/>
        <end position="262"/>
    </location>
</feature>
<evidence type="ECO:0000256" key="2">
    <source>
        <dbReference type="ARBA" id="ARBA00022771"/>
    </source>
</evidence>
<keyword evidence="2" id="KW-0862">Zinc</keyword>
<feature type="chain" id="PRO_5005583838" description="Rho-GAP domain-containing protein" evidence="6">
    <location>
        <begin position="22"/>
        <end position="1045"/>
    </location>
</feature>
<evidence type="ECO:0000256" key="6">
    <source>
        <dbReference type="SAM" id="SignalP"/>
    </source>
</evidence>
<dbReference type="SMART" id="SM00324">
    <property type="entry name" value="RhoGAP"/>
    <property type="match status" value="1"/>
</dbReference>
<dbReference type="InterPro" id="IPR027267">
    <property type="entry name" value="AH/BAR_dom_sf"/>
</dbReference>